<dbReference type="PANTHER" id="PTHR22950:SF683">
    <property type="entry name" value="AMINO ACID TRANSPORTER (EUROFUNG)"/>
    <property type="match status" value="1"/>
</dbReference>
<keyword evidence="9" id="KW-1185">Reference proteome</keyword>
<dbReference type="Pfam" id="PF01490">
    <property type="entry name" value="Aa_trans"/>
    <property type="match status" value="1"/>
</dbReference>
<proteinExistence type="inferred from homology"/>
<name>A0A484FR25_COLOR</name>
<keyword evidence="3 6" id="KW-0812">Transmembrane</keyword>
<feature type="transmembrane region" description="Helical" evidence="6">
    <location>
        <begin position="184"/>
        <end position="206"/>
    </location>
</feature>
<dbReference type="Proteomes" id="UP000014480">
    <property type="component" value="Unassembled WGS sequence"/>
</dbReference>
<comment type="caution">
    <text evidence="8">The sequence shown here is derived from an EMBL/GenBank/DDBJ whole genome shotgun (WGS) entry which is preliminary data.</text>
</comment>
<reference evidence="9" key="1">
    <citation type="journal article" date="2013" name="New Phytol.">
        <title>Comparative genomic and transcriptomic analyses reveal the hemibiotrophic stage shift of Colletotrichum fungi.</title>
        <authorList>
            <person name="Gan P."/>
            <person name="Ikeda K."/>
            <person name="Irieda H."/>
            <person name="Narusaka M."/>
            <person name="O'Connell R.J."/>
            <person name="Narusaka Y."/>
            <person name="Takano Y."/>
            <person name="Kubo Y."/>
            <person name="Shirasu K."/>
        </authorList>
    </citation>
    <scope>NUCLEOTIDE SEQUENCE [LARGE SCALE GENOMIC DNA]</scope>
    <source>
        <strain evidence="9">104-T / ATCC 96160 / CBS 514.97 / LARS 414 / MAFF 240422</strain>
    </source>
</reference>
<dbReference type="AlphaFoldDB" id="A0A484FR25"/>
<evidence type="ECO:0000259" key="7">
    <source>
        <dbReference type="Pfam" id="PF01490"/>
    </source>
</evidence>
<dbReference type="OrthoDB" id="40134at2759"/>
<reference evidence="9" key="2">
    <citation type="journal article" date="2019" name="Mol. Plant Microbe Interact.">
        <title>Genome sequence resources for four phytopathogenic fungi from the Colletotrichum orbiculare species complex.</title>
        <authorList>
            <person name="Gan P."/>
            <person name="Tsushima A."/>
            <person name="Narusaka M."/>
            <person name="Narusaka Y."/>
            <person name="Takano Y."/>
            <person name="Kubo Y."/>
            <person name="Shirasu K."/>
        </authorList>
    </citation>
    <scope>GENOME REANNOTATION</scope>
    <source>
        <strain evidence="9">104-T / ATCC 96160 / CBS 514.97 / LARS 414 / MAFF 240422</strain>
    </source>
</reference>
<dbReference type="EMBL" id="AMCV02000018">
    <property type="protein sequence ID" value="TDZ19934.1"/>
    <property type="molecule type" value="Genomic_DNA"/>
</dbReference>
<sequence>MLIVRTLRPAVDLEPSISMGRMWFPQILVVSSLHTIVGRKLLRESFAKNLLVRNVHAFKSGIVVRNCTNHPGIFALLQIFFLSLSLSLSLSFIPTIPACLHRRADSWAPMADYQVSEKKETHRVDSGTEGEDHHKIATEPVDVFTNEDGDVNFRGVSWPAAAVLVAKFQLGLGVLSLPKTFHTLGFFPGILCFVILSTMTTASGYVSGNARLYYPQIYSVADVAEMLFGKKTREFVGVLFYLYLALTAGAGMLASSVALNALSNHGACTMAFVAVAAAVAFLIGGGFRSLDKIAWVSWAGFGCIFVAIWTTAIACLVQDRPAAGPQTGAIDLDIRVFPKTTFSHAMSAISNQLFAVGASGVCFSIAAEMKEPKHFGRALLWGQGIVVATCIAIASIVYSQVGQYLASPALGSAGPLIKKVAYGIGMPGLLVTAILYSHTAGKYWFVRILRGTRHLQTSTVKHWLVWGGSMLATVVFGFIIVGVVPFFSDFLSLVGSLVNPAFTHIIPGFMVLYYVAKKPVMVGEDGAHAPPHSSFSQKHWITEAHDAAKSSKKDMVLVVTSWIMILIGAFITIGGTYATVLTIKEGYDNGSIGGVFSCADNSSG</sequence>
<gene>
    <name evidence="8" type="primary">mtr-8</name>
    <name evidence="8" type="ORF">Cob_v007039</name>
</gene>
<comment type="subcellular location">
    <subcellularLocation>
        <location evidence="1">Membrane</location>
        <topology evidence="1">Multi-pass membrane protein</topology>
    </subcellularLocation>
</comment>
<keyword evidence="5 6" id="KW-0472">Membrane</keyword>
<dbReference type="PANTHER" id="PTHR22950">
    <property type="entry name" value="AMINO ACID TRANSPORTER"/>
    <property type="match status" value="1"/>
</dbReference>
<feature type="transmembrane region" description="Helical" evidence="6">
    <location>
        <begin position="378"/>
        <end position="400"/>
    </location>
</feature>
<feature type="transmembrane region" description="Helical" evidence="6">
    <location>
        <begin position="235"/>
        <end position="254"/>
    </location>
</feature>
<dbReference type="GO" id="GO:0016020">
    <property type="term" value="C:membrane"/>
    <property type="evidence" value="ECO:0007669"/>
    <property type="project" value="UniProtKB-SubCell"/>
</dbReference>
<feature type="transmembrane region" description="Helical" evidence="6">
    <location>
        <begin position="555"/>
        <end position="578"/>
    </location>
</feature>
<evidence type="ECO:0000256" key="1">
    <source>
        <dbReference type="ARBA" id="ARBA00004141"/>
    </source>
</evidence>
<feature type="transmembrane region" description="Helical" evidence="6">
    <location>
        <begin position="293"/>
        <end position="317"/>
    </location>
</feature>
<evidence type="ECO:0000256" key="3">
    <source>
        <dbReference type="ARBA" id="ARBA00022692"/>
    </source>
</evidence>
<accession>A0A484FR25</accession>
<keyword evidence="4 6" id="KW-1133">Transmembrane helix</keyword>
<feature type="domain" description="Amino acid transporter transmembrane" evidence="7">
    <location>
        <begin position="155"/>
        <end position="515"/>
    </location>
</feature>
<feature type="transmembrane region" description="Helical" evidence="6">
    <location>
        <begin position="73"/>
        <end position="93"/>
    </location>
</feature>
<dbReference type="GO" id="GO:0015179">
    <property type="term" value="F:L-amino acid transmembrane transporter activity"/>
    <property type="evidence" value="ECO:0007669"/>
    <property type="project" value="TreeGrafter"/>
</dbReference>
<protein>
    <submittedName>
        <fullName evidence="8">N amino acid transport system protein</fullName>
    </submittedName>
</protein>
<dbReference type="InterPro" id="IPR013057">
    <property type="entry name" value="AA_transpt_TM"/>
</dbReference>
<evidence type="ECO:0000313" key="8">
    <source>
        <dbReference type="EMBL" id="TDZ19934.1"/>
    </source>
</evidence>
<comment type="similarity">
    <text evidence="2">Belongs to the amino acid/polyamine transporter 2 family.</text>
</comment>
<evidence type="ECO:0000256" key="5">
    <source>
        <dbReference type="ARBA" id="ARBA00023136"/>
    </source>
</evidence>
<feature type="transmembrane region" description="Helical" evidence="6">
    <location>
        <begin position="420"/>
        <end position="441"/>
    </location>
</feature>
<evidence type="ECO:0000313" key="9">
    <source>
        <dbReference type="Proteomes" id="UP000014480"/>
    </source>
</evidence>
<evidence type="ECO:0000256" key="6">
    <source>
        <dbReference type="SAM" id="Phobius"/>
    </source>
</evidence>
<organism evidence="8 9">
    <name type="scientific">Colletotrichum orbiculare (strain 104-T / ATCC 96160 / CBS 514.97 / LARS 414 / MAFF 240422)</name>
    <name type="common">Cucumber anthracnose fungus</name>
    <name type="synonym">Colletotrichum lagenarium</name>
    <dbReference type="NCBI Taxonomy" id="1213857"/>
    <lineage>
        <taxon>Eukaryota</taxon>
        <taxon>Fungi</taxon>
        <taxon>Dikarya</taxon>
        <taxon>Ascomycota</taxon>
        <taxon>Pezizomycotina</taxon>
        <taxon>Sordariomycetes</taxon>
        <taxon>Hypocreomycetidae</taxon>
        <taxon>Glomerellales</taxon>
        <taxon>Glomerellaceae</taxon>
        <taxon>Colletotrichum</taxon>
        <taxon>Colletotrichum orbiculare species complex</taxon>
    </lineage>
</organism>
<feature type="transmembrane region" description="Helical" evidence="6">
    <location>
        <begin position="266"/>
        <end position="287"/>
    </location>
</feature>
<feature type="transmembrane region" description="Helical" evidence="6">
    <location>
        <begin position="462"/>
        <end position="487"/>
    </location>
</feature>
<feature type="transmembrane region" description="Helical" evidence="6">
    <location>
        <begin position="493"/>
        <end position="515"/>
    </location>
</feature>
<evidence type="ECO:0000256" key="4">
    <source>
        <dbReference type="ARBA" id="ARBA00022989"/>
    </source>
</evidence>
<evidence type="ECO:0000256" key="2">
    <source>
        <dbReference type="ARBA" id="ARBA00008066"/>
    </source>
</evidence>
<dbReference type="STRING" id="1213857.A0A484FR25"/>